<keyword evidence="2" id="KW-1185">Reference proteome</keyword>
<organism evidence="1 2">
    <name type="scientific">Rhodopirellula bahusiensis</name>
    <dbReference type="NCBI Taxonomy" id="2014065"/>
    <lineage>
        <taxon>Bacteria</taxon>
        <taxon>Pseudomonadati</taxon>
        <taxon>Planctomycetota</taxon>
        <taxon>Planctomycetia</taxon>
        <taxon>Pirellulales</taxon>
        <taxon>Pirellulaceae</taxon>
        <taxon>Rhodopirellula</taxon>
    </lineage>
</organism>
<protein>
    <submittedName>
        <fullName evidence="1">Uncharacterized protein</fullName>
    </submittedName>
</protein>
<name>A0A2G1VXV2_9BACT</name>
<evidence type="ECO:0000313" key="1">
    <source>
        <dbReference type="EMBL" id="PHQ31606.1"/>
    </source>
</evidence>
<dbReference type="Proteomes" id="UP000225740">
    <property type="component" value="Unassembled WGS sequence"/>
</dbReference>
<dbReference type="AlphaFoldDB" id="A0A2G1VXV2"/>
<reference evidence="1 2" key="1">
    <citation type="submission" date="2017-06" db="EMBL/GenBank/DDBJ databases">
        <title>Description of Rhodopirellula bahusiensis sp. nov.</title>
        <authorList>
            <person name="Kizina J."/>
            <person name="Harder J."/>
        </authorList>
    </citation>
    <scope>NUCLEOTIDE SEQUENCE [LARGE SCALE GENOMIC DNA]</scope>
    <source>
        <strain evidence="1 2">SWK21</strain>
    </source>
</reference>
<accession>A0A2G1VXV2</accession>
<dbReference type="EMBL" id="NIZW01000044">
    <property type="protein sequence ID" value="PHQ31606.1"/>
    <property type="molecule type" value="Genomic_DNA"/>
</dbReference>
<gene>
    <name evidence="1" type="ORF">CEE69_30065</name>
</gene>
<proteinExistence type="predicted"/>
<sequence>MEDFRETDSCFQRAHILLGVSTRSESWLPIPNASQLAIQKPIGSLASHLFVVEMVNGIWIPVVVDRMQLGDSLG</sequence>
<evidence type="ECO:0000313" key="2">
    <source>
        <dbReference type="Proteomes" id="UP000225740"/>
    </source>
</evidence>
<comment type="caution">
    <text evidence="1">The sequence shown here is derived from an EMBL/GenBank/DDBJ whole genome shotgun (WGS) entry which is preliminary data.</text>
</comment>